<dbReference type="RefSeq" id="WP_042629077.1">
    <property type="nucleotide sequence ID" value="NZ_CP002581.1"/>
</dbReference>
<dbReference type="Pfam" id="PF19744">
    <property type="entry name" value="DUF6232"/>
    <property type="match status" value="1"/>
</dbReference>
<reference evidence="3" key="1">
    <citation type="submission" date="2011-03" db="EMBL/GenBank/DDBJ databases">
        <authorList>
            <person name="Voget S."/>
            <person name="Streit W.R."/>
            <person name="Jaeger K.E."/>
            <person name="Daniel R."/>
        </authorList>
    </citation>
    <scope>NUCLEOTIDE SEQUENCE [LARGE SCALE GENOMIC DNA]</scope>
    <source>
        <strain evidence="3">PG1</strain>
    </source>
</reference>
<evidence type="ECO:0000313" key="3">
    <source>
        <dbReference type="Proteomes" id="UP000031838"/>
    </source>
</evidence>
<evidence type="ECO:0000313" key="2">
    <source>
        <dbReference type="EMBL" id="AJK50877.1"/>
    </source>
</evidence>
<name>A0A0B6RZW4_BURPL</name>
<dbReference type="KEGG" id="bgp:BGL_2c28230"/>
<dbReference type="AlphaFoldDB" id="A0A0B6RZW4"/>
<reference evidence="2 3" key="2">
    <citation type="journal article" date="2016" name="Appl. Microbiol. Biotechnol.">
        <title>Mutations improving production and secretion of extracellular lipase by Burkholderia glumae PG1.</title>
        <authorList>
            <person name="Knapp A."/>
            <person name="Voget S."/>
            <person name="Gao R."/>
            <person name="Zaburannyi N."/>
            <person name="Krysciak D."/>
            <person name="Breuer M."/>
            <person name="Hauer B."/>
            <person name="Streit W.R."/>
            <person name="Muller R."/>
            <person name="Daniel R."/>
            <person name="Jaeger K.E."/>
        </authorList>
    </citation>
    <scope>NUCLEOTIDE SEQUENCE [LARGE SCALE GENOMIC DNA]</scope>
    <source>
        <strain evidence="2 3">PG1</strain>
    </source>
</reference>
<proteinExistence type="predicted"/>
<keyword evidence="1" id="KW-0812">Transmembrane</keyword>
<keyword evidence="1" id="KW-0472">Membrane</keyword>
<gene>
    <name evidence="2" type="ORF">BGL_2c28230</name>
</gene>
<protein>
    <submittedName>
        <fullName evidence="2">Putative membrane protein</fullName>
    </submittedName>
</protein>
<accession>A0A0B6RZW4</accession>
<feature type="transmembrane region" description="Helical" evidence="1">
    <location>
        <begin position="65"/>
        <end position="81"/>
    </location>
</feature>
<dbReference type="HOGENOM" id="CLU_1783221_0_0_4"/>
<evidence type="ECO:0000256" key="1">
    <source>
        <dbReference type="SAM" id="Phobius"/>
    </source>
</evidence>
<keyword evidence="1" id="KW-1133">Transmembrane helix</keyword>
<feature type="transmembrane region" description="Helical" evidence="1">
    <location>
        <begin position="41"/>
        <end position="59"/>
    </location>
</feature>
<dbReference type="Proteomes" id="UP000031838">
    <property type="component" value="Chromosome 2"/>
</dbReference>
<dbReference type="InterPro" id="IPR045629">
    <property type="entry name" value="DUF6232"/>
</dbReference>
<sequence>MENTFNEHGVSVTRNGLSCAGAVFALRDIRGVEVVTVDKDWIVPVAISLLGVAGLVFGLFQASSAAIVVGVMLIVVGWLTWSSQDIMHRLMVDTPDGKREAVVSADPEFLGRVAQVVRNAQAAQTAQASAASPAPAKV</sequence>
<dbReference type="EMBL" id="CP002581">
    <property type="protein sequence ID" value="AJK50877.1"/>
    <property type="molecule type" value="Genomic_DNA"/>
</dbReference>
<organism evidence="2 3">
    <name type="scientific">Burkholderia plantarii</name>
    <dbReference type="NCBI Taxonomy" id="41899"/>
    <lineage>
        <taxon>Bacteria</taxon>
        <taxon>Pseudomonadati</taxon>
        <taxon>Pseudomonadota</taxon>
        <taxon>Betaproteobacteria</taxon>
        <taxon>Burkholderiales</taxon>
        <taxon>Burkholderiaceae</taxon>
        <taxon>Burkholderia</taxon>
    </lineage>
</organism>
<keyword evidence="3" id="KW-1185">Reference proteome</keyword>